<keyword evidence="9" id="KW-1185">Reference proteome</keyword>
<keyword evidence="4" id="KW-1133">Transmembrane helix</keyword>
<dbReference type="InterPro" id="IPR036138">
    <property type="entry name" value="PBP_dimer_sf"/>
</dbReference>
<feature type="transmembrane region" description="Helical" evidence="4">
    <location>
        <begin position="12"/>
        <end position="32"/>
    </location>
</feature>
<sequence length="642" mass="70207">MRVSNATVRRRIFVVLIIGIVLYSALITRLGYVQLVEGPGLAQMADDLLNREIDFKPNRGRILDRSGNELVSNMSVPTIVAVPAQIKNPTETAKQLSVILEQKEEDVLKAITKKAMSNNQIPGGKKISVEKAKKIQELNLPGIYLAGDTKRFYPNGTMAAHILGFTGIDNQGLTGLEKIYDPFLNGTKGHISYPSDAKGRVMPGGSEDYVAPVNGMDMYLTLDSTIQSFIERELDQAVVAYQPDDVLAIAMDPKTGEILGMGSRPTFQPDQYQNYPVEVYNRNLPIWKTYEPGSTFKIVTLAAALNEGVIKLDEGFYDPGFINVAGKRLRCWKRQGHGQESMLEVVENSCNPGFVTMGQRLQKERLFEYIKKFGFGKKTGIDLIGEENGLLFNLNRVGPVELGTTSFGQGVSVTPIQQMAAVAAAINGGKLMKPFVAKEWRDGITHDVIGRTVPTEVRQVISKDTSDKVRYALESVVARGTGNKAYIEGYRVGGKTGTAQKVKNGRYMDGEYIVSFIGFAPADDPQILVYFAVDNPKALAFGGLIAAPSVKSIIESSLQHMNVPKRKDGISKEINKALGERSPIEVPNMVGQTMQDVVTTYETLPLVVSGKGKYVIAQSPAAGVKIEEGGKIRIHLGDKLNN</sequence>
<dbReference type="AlphaFoldDB" id="A0A0K9YUU5"/>
<dbReference type="OrthoDB" id="9804124at2"/>
<evidence type="ECO:0000256" key="1">
    <source>
        <dbReference type="ARBA" id="ARBA00004370"/>
    </source>
</evidence>
<dbReference type="NCBIfam" id="TIGR02214">
    <property type="entry name" value="spoVD_pbp"/>
    <property type="match status" value="1"/>
</dbReference>
<evidence type="ECO:0000256" key="4">
    <source>
        <dbReference type="SAM" id="Phobius"/>
    </source>
</evidence>
<dbReference type="EMBL" id="BJON01000016">
    <property type="protein sequence ID" value="GED70620.1"/>
    <property type="molecule type" value="Genomic_DNA"/>
</dbReference>
<comment type="subcellular location">
    <subcellularLocation>
        <location evidence="1">Membrane</location>
    </subcellularLocation>
</comment>
<dbReference type="Proteomes" id="UP000319578">
    <property type="component" value="Unassembled WGS sequence"/>
</dbReference>
<evidence type="ECO:0000256" key="2">
    <source>
        <dbReference type="ARBA" id="ARBA00007171"/>
    </source>
</evidence>
<protein>
    <submittedName>
        <fullName evidence="7">Stage V sporulation protein D</fullName>
    </submittedName>
</protein>
<evidence type="ECO:0000259" key="5">
    <source>
        <dbReference type="PROSITE" id="PS51178"/>
    </source>
</evidence>
<organism evidence="7 8">
    <name type="scientific">Brevibacillus reuszeri</name>
    <dbReference type="NCBI Taxonomy" id="54915"/>
    <lineage>
        <taxon>Bacteria</taxon>
        <taxon>Bacillati</taxon>
        <taxon>Bacillota</taxon>
        <taxon>Bacilli</taxon>
        <taxon>Bacillales</taxon>
        <taxon>Paenibacillaceae</taxon>
        <taxon>Brevibacillus</taxon>
    </lineage>
</organism>
<dbReference type="GO" id="GO:0008658">
    <property type="term" value="F:penicillin binding"/>
    <property type="evidence" value="ECO:0007669"/>
    <property type="project" value="InterPro"/>
</dbReference>
<dbReference type="SUPFAM" id="SSF54184">
    <property type="entry name" value="Penicillin-binding protein 2x (pbp-2x), c-terminal domain"/>
    <property type="match status" value="1"/>
</dbReference>
<keyword evidence="4" id="KW-0812">Transmembrane</keyword>
<evidence type="ECO:0000256" key="3">
    <source>
        <dbReference type="ARBA" id="ARBA00023136"/>
    </source>
</evidence>
<reference evidence="8" key="1">
    <citation type="submission" date="2015-07" db="EMBL/GenBank/DDBJ databases">
        <title>Genome sequencing project for genomic taxonomy and phylogenomics of Bacillus-like bacteria.</title>
        <authorList>
            <person name="Liu B."/>
            <person name="Wang J."/>
            <person name="Zhu Y."/>
            <person name="Liu G."/>
            <person name="Chen Q."/>
            <person name="Chen Z."/>
            <person name="Lan J."/>
            <person name="Che J."/>
            <person name="Ge C."/>
            <person name="Shi H."/>
            <person name="Pan Z."/>
            <person name="Liu X."/>
        </authorList>
    </citation>
    <scope>NUCLEOTIDE SEQUENCE [LARGE SCALE GENOMIC DNA]</scope>
    <source>
        <strain evidence="8">DSM 9887</strain>
    </source>
</reference>
<dbReference type="Pfam" id="PF03793">
    <property type="entry name" value="PASTA"/>
    <property type="match status" value="1"/>
</dbReference>
<dbReference type="PANTHER" id="PTHR30627">
    <property type="entry name" value="PEPTIDOGLYCAN D,D-TRANSPEPTIDASE"/>
    <property type="match status" value="1"/>
</dbReference>
<dbReference type="Gene3D" id="3.90.1310.10">
    <property type="entry name" value="Penicillin-binding protein 2a (Domain 2)"/>
    <property type="match status" value="1"/>
</dbReference>
<keyword evidence="3 4" id="KW-0472">Membrane</keyword>
<dbReference type="SMART" id="SM00740">
    <property type="entry name" value="PASTA"/>
    <property type="match status" value="1"/>
</dbReference>
<dbReference type="PROSITE" id="PS51178">
    <property type="entry name" value="PASTA"/>
    <property type="match status" value="1"/>
</dbReference>
<evidence type="ECO:0000313" key="8">
    <source>
        <dbReference type="Proteomes" id="UP000036834"/>
    </source>
</evidence>
<comment type="caution">
    <text evidence="7">The sequence shown here is derived from an EMBL/GenBank/DDBJ whole genome shotgun (WGS) entry which is preliminary data.</text>
</comment>
<evidence type="ECO:0000313" key="6">
    <source>
        <dbReference type="EMBL" id="GED70620.1"/>
    </source>
</evidence>
<reference evidence="6 9" key="3">
    <citation type="submission" date="2019-06" db="EMBL/GenBank/DDBJ databases">
        <title>Whole genome shotgun sequence of Brevibacillus reuszeri NBRC 15719.</title>
        <authorList>
            <person name="Hosoyama A."/>
            <person name="Uohara A."/>
            <person name="Ohji S."/>
            <person name="Ichikawa N."/>
        </authorList>
    </citation>
    <scope>NUCLEOTIDE SEQUENCE [LARGE SCALE GENOMIC DNA]</scope>
    <source>
        <strain evidence="6 9">NBRC 15719</strain>
    </source>
</reference>
<dbReference type="InterPro" id="IPR001460">
    <property type="entry name" value="PCN-bd_Tpept"/>
</dbReference>
<dbReference type="Proteomes" id="UP000036834">
    <property type="component" value="Unassembled WGS sequence"/>
</dbReference>
<dbReference type="SUPFAM" id="SSF56519">
    <property type="entry name" value="Penicillin binding protein dimerisation domain"/>
    <property type="match status" value="1"/>
</dbReference>
<dbReference type="PATRIC" id="fig|54915.3.peg.1233"/>
<accession>A0A0K9YUU5</accession>
<dbReference type="Gene3D" id="3.40.710.10">
    <property type="entry name" value="DD-peptidase/beta-lactamase superfamily"/>
    <property type="match status" value="1"/>
</dbReference>
<dbReference type="EMBL" id="LGIQ01000007">
    <property type="protein sequence ID" value="KNB72461.1"/>
    <property type="molecule type" value="Genomic_DNA"/>
</dbReference>
<dbReference type="Pfam" id="PF03717">
    <property type="entry name" value="PBP_dimer"/>
    <property type="match status" value="1"/>
</dbReference>
<dbReference type="InterPro" id="IPR012338">
    <property type="entry name" value="Beta-lactam/transpept-like"/>
</dbReference>
<evidence type="ECO:0000313" key="7">
    <source>
        <dbReference type="EMBL" id="KNB72461.1"/>
    </source>
</evidence>
<dbReference type="GO" id="GO:0071555">
    <property type="term" value="P:cell wall organization"/>
    <property type="evidence" value="ECO:0007669"/>
    <property type="project" value="TreeGrafter"/>
</dbReference>
<proteinExistence type="inferred from homology"/>
<reference evidence="7" key="2">
    <citation type="submission" date="2015-07" db="EMBL/GenBank/DDBJ databases">
        <title>MeaNS - Measles Nucleotide Surveillance Program.</title>
        <authorList>
            <person name="Tran T."/>
            <person name="Druce J."/>
        </authorList>
    </citation>
    <scope>NUCLEOTIDE SEQUENCE</scope>
    <source>
        <strain evidence="7">DSM 9887</strain>
    </source>
</reference>
<dbReference type="InterPro" id="IPR011927">
    <property type="entry name" value="SpoVD_pbp"/>
</dbReference>
<dbReference type="InterPro" id="IPR005543">
    <property type="entry name" value="PASTA_dom"/>
</dbReference>
<dbReference type="InterPro" id="IPR005311">
    <property type="entry name" value="PBP_dimer"/>
</dbReference>
<name>A0A0K9YUU5_9BACL</name>
<dbReference type="RefSeq" id="WP_049738514.1">
    <property type="nucleotide sequence ID" value="NZ_BJON01000016.1"/>
</dbReference>
<dbReference type="PANTHER" id="PTHR30627:SF1">
    <property type="entry name" value="PEPTIDOGLYCAN D,D-TRANSPEPTIDASE FTSI"/>
    <property type="match status" value="1"/>
</dbReference>
<dbReference type="GO" id="GO:0005886">
    <property type="term" value="C:plasma membrane"/>
    <property type="evidence" value="ECO:0007669"/>
    <property type="project" value="TreeGrafter"/>
</dbReference>
<evidence type="ECO:0000313" key="9">
    <source>
        <dbReference type="Proteomes" id="UP000319578"/>
    </source>
</evidence>
<dbReference type="Pfam" id="PF00905">
    <property type="entry name" value="Transpeptidase"/>
    <property type="match status" value="1"/>
</dbReference>
<feature type="domain" description="PASTA" evidence="5">
    <location>
        <begin position="580"/>
        <end position="638"/>
    </location>
</feature>
<dbReference type="InterPro" id="IPR050515">
    <property type="entry name" value="Beta-lactam/transpept"/>
</dbReference>
<comment type="similarity">
    <text evidence="2">Belongs to the transpeptidase family.</text>
</comment>
<dbReference type="STRING" id="54915.ADS79_11375"/>
<gene>
    <name evidence="6" type="primary">spoVD</name>
    <name evidence="7" type="ORF">ADS79_11375</name>
    <name evidence="6" type="ORF">BRE01_43220</name>
</gene>
<dbReference type="SUPFAM" id="SSF56601">
    <property type="entry name" value="beta-lactamase/transpeptidase-like"/>
    <property type="match status" value="1"/>
</dbReference>
<dbReference type="Gene3D" id="3.30.450.330">
    <property type="match status" value="1"/>
</dbReference>